<dbReference type="NCBIfam" id="TIGR02228">
    <property type="entry name" value="sigpep_I_arch"/>
    <property type="match status" value="1"/>
</dbReference>
<comment type="subcellular location">
    <subcellularLocation>
        <location evidence="1">Membrane</location>
    </subcellularLocation>
</comment>
<evidence type="ECO:0000256" key="7">
    <source>
        <dbReference type="SAM" id="Phobius"/>
    </source>
</evidence>
<evidence type="ECO:0000256" key="5">
    <source>
        <dbReference type="NCBIfam" id="TIGR02228"/>
    </source>
</evidence>
<comment type="caution">
    <text evidence="8">The sequence shown here is derived from an EMBL/GenBank/DDBJ whole genome shotgun (WGS) entry which is preliminary data.</text>
</comment>
<dbReference type="InterPro" id="IPR001733">
    <property type="entry name" value="Peptidase_S26B"/>
</dbReference>
<feature type="compositionally biased region" description="Basic residues" evidence="6">
    <location>
        <begin position="190"/>
        <end position="200"/>
    </location>
</feature>
<dbReference type="CDD" id="cd06462">
    <property type="entry name" value="Peptidase_S24_S26"/>
    <property type="match status" value="1"/>
</dbReference>
<evidence type="ECO:0000313" key="9">
    <source>
        <dbReference type="Proteomes" id="UP001501594"/>
    </source>
</evidence>
<evidence type="ECO:0000256" key="6">
    <source>
        <dbReference type="SAM" id="MobiDB-lite"/>
    </source>
</evidence>
<feature type="transmembrane region" description="Helical" evidence="7">
    <location>
        <begin position="147"/>
        <end position="168"/>
    </location>
</feature>
<evidence type="ECO:0000256" key="3">
    <source>
        <dbReference type="ARBA" id="ARBA00022989"/>
    </source>
</evidence>
<dbReference type="Proteomes" id="UP001501594">
    <property type="component" value="Unassembled WGS sequence"/>
</dbReference>
<organism evidence="8 9">
    <name type="scientific">Frondihabitans peucedani</name>
    <dbReference type="NCBI Taxonomy" id="598626"/>
    <lineage>
        <taxon>Bacteria</taxon>
        <taxon>Bacillati</taxon>
        <taxon>Actinomycetota</taxon>
        <taxon>Actinomycetes</taxon>
        <taxon>Micrococcales</taxon>
        <taxon>Microbacteriaceae</taxon>
        <taxon>Frondihabitans</taxon>
    </lineage>
</organism>
<evidence type="ECO:0000256" key="4">
    <source>
        <dbReference type="ARBA" id="ARBA00023136"/>
    </source>
</evidence>
<evidence type="ECO:0000256" key="1">
    <source>
        <dbReference type="ARBA" id="ARBA00004370"/>
    </source>
</evidence>
<evidence type="ECO:0000256" key="2">
    <source>
        <dbReference type="ARBA" id="ARBA00022692"/>
    </source>
</evidence>
<keyword evidence="3 7" id="KW-1133">Transmembrane helix</keyword>
<name>A0ABP8E640_9MICO</name>
<protein>
    <recommendedName>
        <fullName evidence="5">Signal peptidase I</fullName>
        <ecNumber evidence="5">3.4.21.89</ecNumber>
    </recommendedName>
</protein>
<keyword evidence="4 7" id="KW-0472">Membrane</keyword>
<dbReference type="EMBL" id="BAABAU010000005">
    <property type="protein sequence ID" value="GAA4267690.1"/>
    <property type="molecule type" value="Genomic_DNA"/>
</dbReference>
<reference evidence="9" key="1">
    <citation type="journal article" date="2019" name="Int. J. Syst. Evol. Microbiol.">
        <title>The Global Catalogue of Microorganisms (GCM) 10K type strain sequencing project: providing services to taxonomists for standard genome sequencing and annotation.</title>
        <authorList>
            <consortium name="The Broad Institute Genomics Platform"/>
            <consortium name="The Broad Institute Genome Sequencing Center for Infectious Disease"/>
            <person name="Wu L."/>
            <person name="Ma J."/>
        </authorList>
    </citation>
    <scope>NUCLEOTIDE SEQUENCE [LARGE SCALE GENOMIC DNA]</scope>
    <source>
        <strain evidence="9">JCM 17442</strain>
    </source>
</reference>
<gene>
    <name evidence="8" type="ORF">GCM10022256_33020</name>
</gene>
<dbReference type="EC" id="3.4.21.89" evidence="5"/>
<sequence length="200" mass="21231">MTRPILRALVLGLSLGLLLVVAGLAAVLVVVPRATGSTPLTVLTSSMTPTLPPGTLVVVRPTAPADVRVGQIATYQLQSGRPEVVTHRVKAITTTSAGDRLFTFRGDANARADQEAVRAVQLRGTVWYSVPGLGWVNQAVDGPGRSWVVPSAAGALFAYAAVMILLGVREAVRPGRRDRGRRSASAPGRSRPRRHRSTWS</sequence>
<keyword evidence="2 7" id="KW-0812">Transmembrane</keyword>
<keyword evidence="9" id="KW-1185">Reference proteome</keyword>
<dbReference type="InterPro" id="IPR036286">
    <property type="entry name" value="LexA/Signal_pep-like_sf"/>
</dbReference>
<evidence type="ECO:0000313" key="8">
    <source>
        <dbReference type="EMBL" id="GAA4267690.1"/>
    </source>
</evidence>
<proteinExistence type="predicted"/>
<dbReference type="SUPFAM" id="SSF51306">
    <property type="entry name" value="LexA/Signal peptidase"/>
    <property type="match status" value="1"/>
</dbReference>
<accession>A0ABP8E640</accession>
<feature type="region of interest" description="Disordered" evidence="6">
    <location>
        <begin position="175"/>
        <end position="200"/>
    </location>
</feature>
<dbReference type="RefSeq" id="WP_344798228.1">
    <property type="nucleotide sequence ID" value="NZ_BAABAU010000005.1"/>
</dbReference>